<dbReference type="Proteomes" id="UP000255213">
    <property type="component" value="Unassembled WGS sequence"/>
</dbReference>
<gene>
    <name evidence="1" type="ORF">BU200_02450</name>
    <name evidence="2" type="ORF">NCTC12957_01569</name>
</gene>
<reference evidence="3" key="2">
    <citation type="submission" date="2016-12" db="EMBL/GenBank/DDBJ databases">
        <authorList>
            <person name="Gulvik C.A."/>
        </authorList>
    </citation>
    <scope>NUCLEOTIDE SEQUENCE [LARGE SCALE GENOMIC DNA]</scope>
    <source>
        <strain evidence="3">ATCC 51725</strain>
    </source>
</reference>
<name>A0A1Q8EEZ6_STRAI</name>
<evidence type="ECO:0000313" key="3">
    <source>
        <dbReference type="Proteomes" id="UP000186437"/>
    </source>
</evidence>
<accession>A0A1Q8EEZ6</accession>
<dbReference type="RefSeq" id="WP_075098656.1">
    <property type="nucleotide sequence ID" value="NZ_UHEN01000001.1"/>
</dbReference>
<dbReference type="EMBL" id="MSJL01000007">
    <property type="protein sequence ID" value="OLF50362.1"/>
    <property type="molecule type" value="Genomic_DNA"/>
</dbReference>
<dbReference type="Proteomes" id="UP000186437">
    <property type="component" value="Unassembled WGS sequence"/>
</dbReference>
<proteinExistence type="predicted"/>
<dbReference type="AlphaFoldDB" id="A0A1Q8EEZ6"/>
<organism evidence="1 3">
    <name type="scientific">Streptococcus acidominimus</name>
    <dbReference type="NCBI Taxonomy" id="1326"/>
    <lineage>
        <taxon>Bacteria</taxon>
        <taxon>Bacillati</taxon>
        <taxon>Bacillota</taxon>
        <taxon>Bacilli</taxon>
        <taxon>Lactobacillales</taxon>
        <taxon>Streptococcaceae</taxon>
        <taxon>Streptococcus</taxon>
    </lineage>
</organism>
<sequence length="158" mass="18874">MYTVMLELILDHQLIVSLQNKKNNLRVYVLVEDVFRKADLHKDFSHLYPEIYKTDEDFQQDNCGYNLIRLTLFPQFNLQKVSESKKGLEIIQEFNYMAENLVEHRYQTDHAVIWENELIGLNPSDFCNHETWLTSLYKHILSFSETEVSDFRYIPGHL</sequence>
<protein>
    <submittedName>
        <fullName evidence="1">Uncharacterized protein</fullName>
    </submittedName>
</protein>
<evidence type="ECO:0000313" key="2">
    <source>
        <dbReference type="EMBL" id="SUN07986.1"/>
    </source>
</evidence>
<keyword evidence="3" id="KW-1185">Reference proteome</keyword>
<reference evidence="1" key="1">
    <citation type="submission" date="2016-12" db="EMBL/GenBank/DDBJ databases">
        <authorList>
            <person name="Song W.-J."/>
            <person name="Kurnit D.M."/>
        </authorList>
    </citation>
    <scope>NUCLEOTIDE SEQUENCE [LARGE SCALE GENOMIC DNA]</scope>
    <source>
        <strain evidence="1">ATCC 51725</strain>
    </source>
</reference>
<reference evidence="2 4" key="3">
    <citation type="submission" date="2018-06" db="EMBL/GenBank/DDBJ databases">
        <authorList>
            <consortium name="Pathogen Informatics"/>
            <person name="Doyle S."/>
        </authorList>
    </citation>
    <scope>NUCLEOTIDE SEQUENCE [LARGE SCALE GENOMIC DNA]</scope>
    <source>
        <strain evidence="2 4">NCTC12957</strain>
    </source>
</reference>
<dbReference type="EMBL" id="UHEN01000001">
    <property type="protein sequence ID" value="SUN07986.1"/>
    <property type="molecule type" value="Genomic_DNA"/>
</dbReference>
<evidence type="ECO:0000313" key="4">
    <source>
        <dbReference type="Proteomes" id="UP000255213"/>
    </source>
</evidence>
<evidence type="ECO:0000313" key="1">
    <source>
        <dbReference type="EMBL" id="OLF50362.1"/>
    </source>
</evidence>